<proteinExistence type="predicted"/>
<dbReference type="GO" id="GO:0080030">
    <property type="term" value="F:methyl indole-3-acetate esterase activity"/>
    <property type="evidence" value="ECO:0007669"/>
    <property type="project" value="TreeGrafter"/>
</dbReference>
<sequence length="149" mass="16683">MQLWTCQYAGSNDLMQQAQIFLYANGNNHPPTAIDLNKSLLRDLLFNQSPAKDVALASVSMRPIPFVPVLEKLSLSEMKYGSVRRFYIETPEDNAIPITLQESMINASPPERVFCLKGNGLLIGFIDLVNHHERFVVPVSGELIQQEPA</sequence>
<dbReference type="GO" id="GO:0080032">
    <property type="term" value="F:methyl jasmonate esterase activity"/>
    <property type="evidence" value="ECO:0007669"/>
    <property type="project" value="TreeGrafter"/>
</dbReference>
<evidence type="ECO:0000313" key="2">
    <source>
        <dbReference type="Proteomes" id="UP001415857"/>
    </source>
</evidence>
<dbReference type="PANTHER" id="PTHR10992:SF872">
    <property type="entry name" value="METHYLESTERASE 11, CHLOROPLASTIC-RELATED"/>
    <property type="match status" value="1"/>
</dbReference>
<dbReference type="InterPro" id="IPR045889">
    <property type="entry name" value="MES/HNL"/>
</dbReference>
<dbReference type="GO" id="GO:0009694">
    <property type="term" value="P:jasmonic acid metabolic process"/>
    <property type="evidence" value="ECO:0007669"/>
    <property type="project" value="TreeGrafter"/>
</dbReference>
<dbReference type="InterPro" id="IPR029058">
    <property type="entry name" value="AB_hydrolase_fold"/>
</dbReference>
<reference evidence="1 2" key="1">
    <citation type="journal article" date="2024" name="Plant J.">
        <title>Genome sequences and population genomics reveal climatic adaptation and genomic divergence between two closely related sweetgum species.</title>
        <authorList>
            <person name="Xu W.Q."/>
            <person name="Ren C.Q."/>
            <person name="Zhang X.Y."/>
            <person name="Comes H.P."/>
            <person name="Liu X.H."/>
            <person name="Li Y.G."/>
            <person name="Kettle C.J."/>
            <person name="Jalonen R."/>
            <person name="Gaisberger H."/>
            <person name="Ma Y.Z."/>
            <person name="Qiu Y.X."/>
        </authorList>
    </citation>
    <scope>NUCLEOTIDE SEQUENCE [LARGE SCALE GENOMIC DNA]</scope>
    <source>
        <strain evidence="1">Hangzhou</strain>
    </source>
</reference>
<name>A0AAP0R7I9_LIQFO</name>
<organism evidence="1 2">
    <name type="scientific">Liquidambar formosana</name>
    <name type="common">Formosan gum</name>
    <dbReference type="NCBI Taxonomy" id="63359"/>
    <lineage>
        <taxon>Eukaryota</taxon>
        <taxon>Viridiplantae</taxon>
        <taxon>Streptophyta</taxon>
        <taxon>Embryophyta</taxon>
        <taxon>Tracheophyta</taxon>
        <taxon>Spermatophyta</taxon>
        <taxon>Magnoliopsida</taxon>
        <taxon>eudicotyledons</taxon>
        <taxon>Gunneridae</taxon>
        <taxon>Pentapetalae</taxon>
        <taxon>Saxifragales</taxon>
        <taxon>Altingiaceae</taxon>
        <taxon>Liquidambar</taxon>
    </lineage>
</organism>
<dbReference type="PANTHER" id="PTHR10992">
    <property type="entry name" value="METHYLESTERASE FAMILY MEMBER"/>
    <property type="match status" value="1"/>
</dbReference>
<evidence type="ECO:0000313" key="1">
    <source>
        <dbReference type="EMBL" id="KAK9272205.1"/>
    </source>
</evidence>
<dbReference type="AlphaFoldDB" id="A0AAP0R7I9"/>
<keyword evidence="2" id="KW-1185">Reference proteome</keyword>
<dbReference type="EMBL" id="JBBPBK010000013">
    <property type="protein sequence ID" value="KAK9272205.1"/>
    <property type="molecule type" value="Genomic_DNA"/>
</dbReference>
<gene>
    <name evidence="1" type="ORF">L1049_002576</name>
</gene>
<accession>A0AAP0R7I9</accession>
<comment type="caution">
    <text evidence="1">The sequence shown here is derived from an EMBL/GenBank/DDBJ whole genome shotgun (WGS) entry which is preliminary data.</text>
</comment>
<dbReference type="GO" id="GO:0009696">
    <property type="term" value="P:salicylic acid metabolic process"/>
    <property type="evidence" value="ECO:0007669"/>
    <property type="project" value="TreeGrafter"/>
</dbReference>
<dbReference type="Proteomes" id="UP001415857">
    <property type="component" value="Unassembled WGS sequence"/>
</dbReference>
<dbReference type="Gene3D" id="3.40.50.1820">
    <property type="entry name" value="alpha/beta hydrolase"/>
    <property type="match status" value="1"/>
</dbReference>
<dbReference type="GO" id="GO:0080031">
    <property type="term" value="F:methyl salicylate esterase activity"/>
    <property type="evidence" value="ECO:0007669"/>
    <property type="project" value="TreeGrafter"/>
</dbReference>
<protein>
    <submittedName>
        <fullName evidence="1">Uncharacterized protein</fullName>
    </submittedName>
</protein>